<organism evidence="3 4">
    <name type="scientific">Alkaliphilus pronyensis</name>
    <dbReference type="NCBI Taxonomy" id="1482732"/>
    <lineage>
        <taxon>Bacteria</taxon>
        <taxon>Bacillati</taxon>
        <taxon>Bacillota</taxon>
        <taxon>Clostridia</taxon>
        <taxon>Peptostreptococcales</taxon>
        <taxon>Natronincolaceae</taxon>
        <taxon>Alkaliphilus</taxon>
    </lineage>
</organism>
<keyword evidence="1" id="KW-0472">Membrane</keyword>
<feature type="transmembrane region" description="Helical" evidence="1">
    <location>
        <begin position="340"/>
        <end position="359"/>
    </location>
</feature>
<feature type="transmembrane region" description="Helical" evidence="1">
    <location>
        <begin position="146"/>
        <end position="167"/>
    </location>
</feature>
<feature type="transmembrane region" description="Helical" evidence="1">
    <location>
        <begin position="300"/>
        <end position="319"/>
    </location>
</feature>
<accession>A0A6I0F9D5</accession>
<dbReference type="PANTHER" id="PTHR39177">
    <property type="entry name" value="ABC TRANSPORTER PERMEASE YTRC-RELATED"/>
    <property type="match status" value="1"/>
</dbReference>
<evidence type="ECO:0000259" key="2">
    <source>
        <dbReference type="Pfam" id="PF20047"/>
    </source>
</evidence>
<dbReference type="RefSeq" id="WP_151861635.1">
    <property type="nucleotide sequence ID" value="NZ_WBZC01000040.1"/>
</dbReference>
<dbReference type="EMBL" id="WBZC01000040">
    <property type="protein sequence ID" value="KAB3533491.1"/>
    <property type="molecule type" value="Genomic_DNA"/>
</dbReference>
<evidence type="ECO:0000313" key="4">
    <source>
        <dbReference type="Proteomes" id="UP000432715"/>
    </source>
</evidence>
<feature type="transmembrane region" description="Helical" evidence="1">
    <location>
        <begin position="20"/>
        <end position="41"/>
    </location>
</feature>
<keyword evidence="4" id="KW-1185">Reference proteome</keyword>
<feature type="domain" description="DUF6449" evidence="2">
    <location>
        <begin position="431"/>
        <end position="561"/>
    </location>
</feature>
<feature type="transmembrane region" description="Helical" evidence="1">
    <location>
        <begin position="239"/>
        <end position="257"/>
    </location>
</feature>
<proteinExistence type="predicted"/>
<reference evidence="3 4" key="1">
    <citation type="submission" date="2019-10" db="EMBL/GenBank/DDBJ databases">
        <title>Alkaliphilus serpentinus sp. nov. and Alkaliphilus pronyensis sp. nov., two novel anaerobic alkaliphilic species isolated from the serpentinized-hosted hydrothermal field of the Prony Bay (New Caledonia).</title>
        <authorList>
            <person name="Postec A."/>
        </authorList>
    </citation>
    <scope>NUCLEOTIDE SEQUENCE [LARGE SCALE GENOMIC DNA]</scope>
    <source>
        <strain evidence="3 4">LacV</strain>
    </source>
</reference>
<name>A0A6I0F9D5_9FIRM</name>
<dbReference type="InterPro" id="IPR045611">
    <property type="entry name" value="DUF6449"/>
</dbReference>
<protein>
    <recommendedName>
        <fullName evidence="2">DUF6449 domain-containing protein</fullName>
    </recommendedName>
</protein>
<evidence type="ECO:0000313" key="3">
    <source>
        <dbReference type="EMBL" id="KAB3533491.1"/>
    </source>
</evidence>
<dbReference type="PANTHER" id="PTHR39177:SF1">
    <property type="entry name" value="ABC TRANSPORTER PERMEASE YTRC-RELATED"/>
    <property type="match status" value="1"/>
</dbReference>
<keyword evidence="1" id="KW-0812">Transmembrane</keyword>
<dbReference type="Proteomes" id="UP000432715">
    <property type="component" value="Unassembled WGS sequence"/>
</dbReference>
<dbReference type="Pfam" id="PF20047">
    <property type="entry name" value="DUF6449"/>
    <property type="match status" value="1"/>
</dbReference>
<evidence type="ECO:0000256" key="1">
    <source>
        <dbReference type="SAM" id="Phobius"/>
    </source>
</evidence>
<dbReference type="OrthoDB" id="1706490at2"/>
<comment type="caution">
    <text evidence="3">The sequence shown here is derived from an EMBL/GenBank/DDBJ whole genome shotgun (WGS) entry which is preliminary data.</text>
</comment>
<feature type="transmembrane region" description="Helical" evidence="1">
    <location>
        <begin position="61"/>
        <end position="86"/>
    </location>
</feature>
<dbReference type="InterPro" id="IPR053046">
    <property type="entry name" value="ABC-5_transporter"/>
</dbReference>
<keyword evidence="1" id="KW-1133">Transmembrane helix</keyword>
<gene>
    <name evidence="3" type="ORF">F8154_10845</name>
</gene>
<sequence length="680" mass="79089">MPLKTSLLNKGIIKNDIKRLYWFPILYTIALFFAVPLQIILRLNQFKETVPYKHIYGILDFTGGGVQHAFILIVPVLLALLLFNYLQTKKSSDMLHSLPIKRNTLFTSHTLVGFLFLTVPVIANGFITWIVQIINNLHSFYSLEDILLWAAITIVMNMVIFMITVFVGTVTGLTLVQGVLTYIMLFLPMGLLFLVVYNMQSLMYGFSWRFSLVYQDDLLMILSPFYRIIGLYSMEAKNLIGYLVLVLVLFIGGMYLYQKRRLENNMQPIVFKNLSYLFKYGVAFSFMLTAGMYFQEVGGGIAWILFGYAIASFLGYFIAEGILQKSFRIINRKTLTSYSIYMGTVILLLVGISLDFTGYEKRLPSSDEIKGVCFATNYYSYRHQEDKYLYKDPKNIQLISNAHKEIIGNRKNMKFSEKVYGENSGNLYFVYQLKNGKKITRGYEGIDLSPYMDNIKEINSSIEYKKMHYDVLNVDLSKIEKITFESHHDNISKDLVIYDSDEIEELTKLLQDEIISSNYDELRDSRVWGVVDLLLKPEPDENTNIIEATKKYDKYTKEFYESIAVTWYKSFDSIDEWLMEKGYLEEARLVKDEVEFIMVNVADSYEEADKILASMGEGRSLKITDKEKIEISLKNYANHWRYEDSPIYVVAFYNEAGDRIDYGSFYQQHVPQFIKEYFED</sequence>
<dbReference type="AlphaFoldDB" id="A0A6I0F9D5"/>
<feature type="transmembrane region" description="Helical" evidence="1">
    <location>
        <begin position="277"/>
        <end position="294"/>
    </location>
</feature>
<feature type="transmembrane region" description="Helical" evidence="1">
    <location>
        <begin position="106"/>
        <end position="134"/>
    </location>
</feature>
<feature type="transmembrane region" description="Helical" evidence="1">
    <location>
        <begin position="179"/>
        <end position="199"/>
    </location>
</feature>